<gene>
    <name evidence="3" type="ORF">ACH47X_15435</name>
</gene>
<evidence type="ECO:0000259" key="2">
    <source>
        <dbReference type="SMART" id="SM00955"/>
    </source>
</evidence>
<dbReference type="EMBL" id="JBIRYI010000009">
    <property type="protein sequence ID" value="MFI2488308.1"/>
    <property type="molecule type" value="Genomic_DNA"/>
</dbReference>
<proteinExistence type="predicted"/>
<dbReference type="PANTHER" id="PTHR23355">
    <property type="entry name" value="RIBONUCLEASE"/>
    <property type="match status" value="1"/>
</dbReference>
<feature type="compositionally biased region" description="Basic and acidic residues" evidence="1">
    <location>
        <begin position="591"/>
        <end position="601"/>
    </location>
</feature>
<feature type="compositionally biased region" description="Basic and acidic residues" evidence="1">
    <location>
        <begin position="707"/>
        <end position="716"/>
    </location>
</feature>
<feature type="compositionally biased region" description="Pro residues" evidence="1">
    <location>
        <begin position="631"/>
        <end position="642"/>
    </location>
</feature>
<organism evidence="3 4">
    <name type="scientific">Promicromonospora kroppenstedtii</name>
    <dbReference type="NCBI Taxonomy" id="440482"/>
    <lineage>
        <taxon>Bacteria</taxon>
        <taxon>Bacillati</taxon>
        <taxon>Actinomycetota</taxon>
        <taxon>Actinomycetes</taxon>
        <taxon>Micrococcales</taxon>
        <taxon>Promicromonosporaceae</taxon>
        <taxon>Promicromonospora</taxon>
    </lineage>
</organism>
<feature type="region of interest" description="Disordered" evidence="1">
    <location>
        <begin position="688"/>
        <end position="875"/>
    </location>
</feature>
<reference evidence="3 4" key="1">
    <citation type="submission" date="2024-10" db="EMBL/GenBank/DDBJ databases">
        <title>The Natural Products Discovery Center: Release of the First 8490 Sequenced Strains for Exploring Actinobacteria Biosynthetic Diversity.</title>
        <authorList>
            <person name="Kalkreuter E."/>
            <person name="Kautsar S.A."/>
            <person name="Yang D."/>
            <person name="Bader C.D."/>
            <person name="Teijaro C.N."/>
            <person name="Fluegel L."/>
            <person name="Davis C.M."/>
            <person name="Simpson J.R."/>
            <person name="Lauterbach L."/>
            <person name="Steele A.D."/>
            <person name="Gui C."/>
            <person name="Meng S."/>
            <person name="Li G."/>
            <person name="Viehrig K."/>
            <person name="Ye F."/>
            <person name="Su P."/>
            <person name="Kiefer A.F."/>
            <person name="Nichols A."/>
            <person name="Cepeda A.J."/>
            <person name="Yan W."/>
            <person name="Fan B."/>
            <person name="Jiang Y."/>
            <person name="Adhikari A."/>
            <person name="Zheng C.-J."/>
            <person name="Schuster L."/>
            <person name="Cowan T.M."/>
            <person name="Smanski M.J."/>
            <person name="Chevrette M.G."/>
            <person name="De Carvalho L.P.S."/>
            <person name="Shen B."/>
        </authorList>
    </citation>
    <scope>NUCLEOTIDE SEQUENCE [LARGE SCALE GENOMIC DNA]</scope>
    <source>
        <strain evidence="3 4">NPDC019481</strain>
    </source>
</reference>
<dbReference type="InterPro" id="IPR012340">
    <property type="entry name" value="NA-bd_OB-fold"/>
</dbReference>
<evidence type="ECO:0000313" key="4">
    <source>
        <dbReference type="Proteomes" id="UP001611580"/>
    </source>
</evidence>
<comment type="caution">
    <text evidence="3">The sequence shown here is derived from an EMBL/GenBank/DDBJ whole genome shotgun (WGS) entry which is preliminary data.</text>
</comment>
<dbReference type="InterPro" id="IPR001900">
    <property type="entry name" value="RNase_II/R"/>
</dbReference>
<feature type="compositionally biased region" description="Pro residues" evidence="1">
    <location>
        <begin position="791"/>
        <end position="807"/>
    </location>
</feature>
<dbReference type="Proteomes" id="UP001611580">
    <property type="component" value="Unassembled WGS sequence"/>
</dbReference>
<keyword evidence="4" id="KW-1185">Reference proteome</keyword>
<protein>
    <submittedName>
        <fullName evidence="3">RNB domain-containing ribonuclease</fullName>
    </submittedName>
</protein>
<dbReference type="InterPro" id="IPR040596">
    <property type="entry name" value="RNase_II_C_S1"/>
</dbReference>
<dbReference type="PANTHER" id="PTHR23355:SF9">
    <property type="entry name" value="DIS3-LIKE EXONUCLEASE 2"/>
    <property type="match status" value="1"/>
</dbReference>
<name>A0ABW7XLA1_9MICO</name>
<feature type="domain" description="RNB" evidence="2">
    <location>
        <begin position="53"/>
        <end position="379"/>
    </location>
</feature>
<evidence type="ECO:0000313" key="3">
    <source>
        <dbReference type="EMBL" id="MFI2488308.1"/>
    </source>
</evidence>
<dbReference type="RefSeq" id="WP_397405485.1">
    <property type="nucleotide sequence ID" value="NZ_JBIRYI010000009.1"/>
</dbReference>
<dbReference type="Pfam" id="PF18614">
    <property type="entry name" value="RNase_II_C_S1"/>
    <property type="match status" value="1"/>
</dbReference>
<feature type="compositionally biased region" description="Basic and acidic residues" evidence="1">
    <location>
        <begin position="821"/>
        <end position="837"/>
    </location>
</feature>
<sequence>MPIRQMRLAPAATNDVSGALAALRAEVGLPAMFPQDVLEEARAAVENDFSTGRADRRDIEFVTIDPPGSKDLDQAVHVEQSGEGYVVHYAIADVGAFVTPGGALDAEAHRRGMTVYGPDARTPLHPKVLSEGAASLLPEEDRPAVLWTVTLDARGIIKGASLERAFVRSRERLTYAEVQSTLDAGTASESLQLLADVGRLRQSLELARGGVSLSVPEQEVERRDDGTYTLSFRRNLPVEDWNAQISLLTGIAAAHLMREAGVGILRTLPEADPRDLARLHRTARALGIDWPDSMPYAKLVPTLVSRIPEHAAFLNEATTLFRGAGYVAFGMRGPDGAAVPPPENTRHAAIAADYAHVTAPLRRLVDRYAAEVCLAVSAGRPVPEWVLEALPGLPDVMAETGRRSSSFERECVNIVEASLLADRLGEEFDAVVVDVDQPDKELQRGEVVLRDPAVRARVVGKALPIGDEVRVQLAEADVAARRVTFTLGGPFAGLPDGAARRSRDAGSGSGGAGAAGGAGANRTPGTSGTAGSGGAGSRGAGSGPATSGGAFGAAGAAGEPARGRRAAGAVDAPSRSGRRAARRAAGAADELTERPVDKPVDRAVGGAVGGMIPDGPAPSYTAPAPFYAEPTPAPAMPAPAFPPGGSAPLPTRRAAQVASRAAEPGPRADLDHDALLRSEARFRSEVLLESEAERSYEPQFLPAAQLRPREQQERWPEPVATRESWQGAEPGPDTWQQAPGPENWRLGPELVPEPGRGPGPGQSPEPSPSPRPSPVPRPRPTPRPDPRPRPEPAPQEPQPPAARPMPTDPSHGVQPGVQPDGPRRASADVPRRTRRAEYPPMSRPVRPQVRDEMPLSEPWPRHAPAGRPLSQPVPAVRTGAQPHVVQVARYPSVSSQELPMVVAADLLAVEGRVPDGYRY</sequence>
<feature type="compositionally biased region" description="Gly residues" evidence="1">
    <location>
        <begin position="507"/>
        <end position="519"/>
    </location>
</feature>
<dbReference type="Pfam" id="PF00773">
    <property type="entry name" value="RNB"/>
    <property type="match status" value="1"/>
</dbReference>
<feature type="compositionally biased region" description="Gly residues" evidence="1">
    <location>
        <begin position="528"/>
        <end position="542"/>
    </location>
</feature>
<accession>A0ABW7XLA1</accession>
<feature type="region of interest" description="Disordered" evidence="1">
    <location>
        <begin position="491"/>
        <end position="673"/>
    </location>
</feature>
<dbReference type="InterPro" id="IPR050180">
    <property type="entry name" value="RNR_Ribonuclease"/>
</dbReference>
<feature type="compositionally biased region" description="Pro residues" evidence="1">
    <location>
        <begin position="755"/>
        <end position="781"/>
    </location>
</feature>
<feature type="compositionally biased region" description="Low complexity" evidence="1">
    <location>
        <begin position="543"/>
        <end position="560"/>
    </location>
</feature>
<dbReference type="SUPFAM" id="SSF50249">
    <property type="entry name" value="Nucleic acid-binding proteins"/>
    <property type="match status" value="1"/>
</dbReference>
<evidence type="ECO:0000256" key="1">
    <source>
        <dbReference type="SAM" id="MobiDB-lite"/>
    </source>
</evidence>
<dbReference type="SMART" id="SM00955">
    <property type="entry name" value="RNB"/>
    <property type="match status" value="1"/>
</dbReference>